<evidence type="ECO:0000313" key="4">
    <source>
        <dbReference type="Proteomes" id="UP000241193"/>
    </source>
</evidence>
<reference evidence="3 4" key="2">
    <citation type="submission" date="2018-04" db="EMBL/GenBank/DDBJ databases">
        <title>Thauera lacus sp. nov., isolated from an saline lake in Inner Mongolia, China.</title>
        <authorList>
            <person name="Liang Q.-Y."/>
        </authorList>
    </citation>
    <scope>NUCLEOTIDE SEQUENCE [LARGE SCALE GENOMIC DNA]</scope>
    <source>
        <strain evidence="3 4">D20</strain>
    </source>
</reference>
<keyword evidence="4" id="KW-1185">Reference proteome</keyword>
<dbReference type="AlphaFoldDB" id="A0A2T4IJY0"/>
<dbReference type="InterPro" id="IPR007157">
    <property type="entry name" value="PspA_VIPP1"/>
</dbReference>
<reference evidence="3 4" key="1">
    <citation type="submission" date="2018-03" db="EMBL/GenBank/DDBJ databases">
        <authorList>
            <person name="Keele B.F."/>
        </authorList>
    </citation>
    <scope>NUCLEOTIDE SEQUENCE [LARGE SCALE GENOMIC DNA]</scope>
    <source>
        <strain evidence="3 4">D20</strain>
    </source>
</reference>
<dbReference type="Proteomes" id="UP000241193">
    <property type="component" value="Unassembled WGS sequence"/>
</dbReference>
<accession>A0A2T4IJY0</accession>
<dbReference type="Pfam" id="PF04012">
    <property type="entry name" value="PspA_IM30"/>
    <property type="match status" value="1"/>
</dbReference>
<feature type="region of interest" description="Disordered" evidence="2">
    <location>
        <begin position="190"/>
        <end position="219"/>
    </location>
</feature>
<gene>
    <name evidence="3" type="ORF">C8261_01280</name>
</gene>
<protein>
    <submittedName>
        <fullName evidence="3">Phage shock protein A</fullName>
    </submittedName>
</protein>
<dbReference type="RefSeq" id="WP_107491838.1">
    <property type="nucleotide sequence ID" value="NZ_PZKC01000001.1"/>
</dbReference>
<dbReference type="OrthoDB" id="8844617at2"/>
<sequence length="235" mass="25893">MSVIGKILTLVRGSAREIGESVVDANATRIYEQEIVDARNAIMKAKSELTGVMAKEMQSAREIERLRKEMIRLENLAVEALDKGEDALAEEVAGKVAACEAELEEQSRAHANYALQVGKLKELIKAAEGKVREHEREVAMARTTESVYRATRSISDNIGATGSKLVSARESLERIKRRHEDLADRMAAAEALDKETSTRGLEQRLAEAGIGGDAERRRATMERIRARQAAAHKDA</sequence>
<dbReference type="EMBL" id="PZKC01000001">
    <property type="protein sequence ID" value="PTD98078.1"/>
    <property type="molecule type" value="Genomic_DNA"/>
</dbReference>
<dbReference type="PANTHER" id="PTHR31088:SF9">
    <property type="entry name" value="PHAGE SHOCK PROTEIN A"/>
    <property type="match status" value="1"/>
</dbReference>
<proteinExistence type="inferred from homology"/>
<feature type="compositionally biased region" description="Basic and acidic residues" evidence="2">
    <location>
        <begin position="191"/>
        <end position="205"/>
    </location>
</feature>
<evidence type="ECO:0000313" key="3">
    <source>
        <dbReference type="EMBL" id="PTD98078.1"/>
    </source>
</evidence>
<comment type="caution">
    <text evidence="3">The sequence shown here is derived from an EMBL/GenBank/DDBJ whole genome shotgun (WGS) entry which is preliminary data.</text>
</comment>
<evidence type="ECO:0000256" key="2">
    <source>
        <dbReference type="SAM" id="MobiDB-lite"/>
    </source>
</evidence>
<comment type="similarity">
    <text evidence="1">Belongs to the PspA/Vipp/IM30 family.</text>
</comment>
<evidence type="ECO:0000256" key="1">
    <source>
        <dbReference type="ARBA" id="ARBA00043985"/>
    </source>
</evidence>
<organism evidence="3 4">
    <name type="scientific">Pseudothauera lacus</name>
    <dbReference type="NCBI Taxonomy" id="2136175"/>
    <lineage>
        <taxon>Bacteria</taxon>
        <taxon>Pseudomonadati</taxon>
        <taxon>Pseudomonadota</taxon>
        <taxon>Betaproteobacteria</taxon>
        <taxon>Rhodocyclales</taxon>
        <taxon>Zoogloeaceae</taxon>
        <taxon>Pseudothauera</taxon>
    </lineage>
</organism>
<name>A0A2T4IJY0_9RHOO</name>
<dbReference type="PANTHER" id="PTHR31088">
    <property type="entry name" value="MEMBRANE-ASSOCIATED PROTEIN VIPP1, CHLOROPLASTIC"/>
    <property type="match status" value="1"/>
</dbReference>